<evidence type="ECO:0000313" key="2">
    <source>
        <dbReference type="Proteomes" id="UP000552038"/>
    </source>
</evidence>
<protein>
    <submittedName>
        <fullName evidence="1">Uncharacterized protein</fullName>
    </submittedName>
</protein>
<accession>A0AAP7DKV9</accession>
<evidence type="ECO:0000313" key="1">
    <source>
        <dbReference type="EMBL" id="NOJ73435.1"/>
    </source>
</evidence>
<dbReference type="RefSeq" id="WP_171419126.1">
    <property type="nucleotide sequence ID" value="NZ_JABFOR010000045.1"/>
</dbReference>
<organism evidence="1 2">
    <name type="scientific">Paenibacillus alvei</name>
    <name type="common">Bacillus alvei</name>
    <dbReference type="NCBI Taxonomy" id="44250"/>
    <lineage>
        <taxon>Bacteria</taxon>
        <taxon>Bacillati</taxon>
        <taxon>Bacillota</taxon>
        <taxon>Bacilli</taxon>
        <taxon>Bacillales</taxon>
        <taxon>Paenibacillaceae</taxon>
        <taxon>Paenibacillus</taxon>
    </lineage>
</organism>
<dbReference type="Proteomes" id="UP000552038">
    <property type="component" value="Unassembled WGS sequence"/>
</dbReference>
<dbReference type="EMBL" id="JABFOR010000045">
    <property type="protein sequence ID" value="NOJ73435.1"/>
    <property type="molecule type" value="Genomic_DNA"/>
</dbReference>
<gene>
    <name evidence="1" type="ORF">HMI46_23200</name>
</gene>
<reference evidence="1 2" key="1">
    <citation type="submission" date="2020-05" db="EMBL/GenBank/DDBJ databases">
        <title>Whole genome sequencing and identification of novel metabolites from Paenibacillus alvei strain JR949.</title>
        <authorList>
            <person name="Rajendhran J."/>
            <person name="Sree Pranav P."/>
            <person name="Mahalakshmi B."/>
            <person name="Karthikeyan R."/>
        </authorList>
    </citation>
    <scope>NUCLEOTIDE SEQUENCE [LARGE SCALE GENOMIC DNA]</scope>
    <source>
        <strain evidence="1 2">JR949</strain>
    </source>
</reference>
<dbReference type="AlphaFoldDB" id="A0AAP7DKV9"/>
<name>A0AAP7DKV9_PAEAL</name>
<proteinExistence type="predicted"/>
<comment type="caution">
    <text evidence="1">The sequence shown here is derived from an EMBL/GenBank/DDBJ whole genome shotgun (WGS) entry which is preliminary data.</text>
</comment>
<sequence length="61" mass="7071">MATDLEFNLKMCGKSVYITYFKFWNEPGFDERTIREKMTSGKDANGIKMCIQEAIGSKLKR</sequence>